<organism evidence="2 3">
    <name type="scientific">Vibrio marinisediminis</name>
    <dbReference type="NCBI Taxonomy" id="2758441"/>
    <lineage>
        <taxon>Bacteria</taxon>
        <taxon>Pseudomonadati</taxon>
        <taxon>Pseudomonadota</taxon>
        <taxon>Gammaproteobacteria</taxon>
        <taxon>Vibrionales</taxon>
        <taxon>Vibrionaceae</taxon>
        <taxon>Vibrio</taxon>
    </lineage>
</organism>
<accession>A0A7W2FNL4</accession>
<keyword evidence="3" id="KW-1185">Reference proteome</keyword>
<evidence type="ECO:0000313" key="2">
    <source>
        <dbReference type="EMBL" id="MBA5761277.1"/>
    </source>
</evidence>
<evidence type="ECO:0000313" key="3">
    <source>
        <dbReference type="Proteomes" id="UP000571701"/>
    </source>
</evidence>
<dbReference type="AlphaFoldDB" id="A0A7W2FNL4"/>
<protein>
    <recommendedName>
        <fullName evidence="4">Porin</fullName>
    </recommendedName>
</protein>
<name>A0A7W2FNL4_9VIBR</name>
<feature type="signal peptide" evidence="1">
    <location>
        <begin position="1"/>
        <end position="27"/>
    </location>
</feature>
<evidence type="ECO:0008006" key="4">
    <source>
        <dbReference type="Google" id="ProtNLM"/>
    </source>
</evidence>
<dbReference type="EMBL" id="JACFYF010000001">
    <property type="protein sequence ID" value="MBA5761277.1"/>
    <property type="molecule type" value="Genomic_DNA"/>
</dbReference>
<dbReference type="Proteomes" id="UP000571701">
    <property type="component" value="Unassembled WGS sequence"/>
</dbReference>
<proteinExistence type="predicted"/>
<gene>
    <name evidence="2" type="ORF">H2O73_02885</name>
</gene>
<comment type="caution">
    <text evidence="2">The sequence shown here is derived from an EMBL/GenBank/DDBJ whole genome shotgun (WGS) entry which is preliminary data.</text>
</comment>
<keyword evidence="1" id="KW-0732">Signal</keyword>
<sequence length="277" mass="30914">MIELNNAKLKNITLGSALFFVSTFSLASEQSGTDDIPDPGDHTKVSSVVSMTYGKQSFNEEDNDFVQLQGQISGGKQNGNLFLGQLTVQGQDNGKVGSEDFNLSQVRARYFEVTRTEWEHAPMLGVSLDYIETSFTDAVSDRLFAVGGLVRVNTPFDNWLSFPILAAAIGQNNSTYSDLGVSDKYTYGVQFNFLNSIYLHENGTHIQVNPQFSSLDMGGAIGTVNQLQFDTALQMPFTSNRKHWGKLTYTEYFDDVERSFGHNRQGTELKFTYSYFL</sequence>
<reference evidence="2 3" key="1">
    <citation type="submission" date="2020-07" db="EMBL/GenBank/DDBJ databases">
        <title>Vibrio marinisediminis sp. nov., isolated from marine sediment.</title>
        <authorList>
            <person name="Ji X."/>
        </authorList>
    </citation>
    <scope>NUCLEOTIDE SEQUENCE [LARGE SCALE GENOMIC DNA]</scope>
    <source>
        <strain evidence="2 3">404</strain>
    </source>
</reference>
<feature type="chain" id="PRO_5030761087" description="Porin" evidence="1">
    <location>
        <begin position="28"/>
        <end position="277"/>
    </location>
</feature>
<evidence type="ECO:0000256" key="1">
    <source>
        <dbReference type="SAM" id="SignalP"/>
    </source>
</evidence>